<gene>
    <name evidence="1" type="ORF">FHR94_003057</name>
</gene>
<dbReference type="Pfam" id="PF09981">
    <property type="entry name" value="DUF2218"/>
    <property type="match status" value="1"/>
</dbReference>
<name>A0A839VHA5_9GAMM</name>
<comment type="caution">
    <text evidence="1">The sequence shown here is derived from an EMBL/GenBank/DDBJ whole genome shotgun (WGS) entry which is preliminary data.</text>
</comment>
<evidence type="ECO:0008006" key="3">
    <source>
        <dbReference type="Google" id="ProtNLM"/>
    </source>
</evidence>
<organism evidence="1 2">
    <name type="scientific">Halomonas cerina</name>
    <dbReference type="NCBI Taxonomy" id="447424"/>
    <lineage>
        <taxon>Bacteria</taxon>
        <taxon>Pseudomonadati</taxon>
        <taxon>Pseudomonadota</taxon>
        <taxon>Gammaproteobacteria</taxon>
        <taxon>Oceanospirillales</taxon>
        <taxon>Halomonadaceae</taxon>
        <taxon>Halomonas</taxon>
    </lineage>
</organism>
<keyword evidence="2" id="KW-1185">Reference proteome</keyword>
<evidence type="ECO:0000313" key="2">
    <source>
        <dbReference type="Proteomes" id="UP000547614"/>
    </source>
</evidence>
<sequence length="92" mass="10307">MPISRAEIPTKDAKKLIERLCQEWSSARPIDREEIQARITFDEGSCLLRAEADQLVVAVETLEDGTLDQLEGRVNAALEGLADVKLDIVWEN</sequence>
<dbReference type="AlphaFoldDB" id="A0A839VHA5"/>
<dbReference type="Gene3D" id="3.30.310.50">
    <property type="entry name" value="Alpha-D-phosphohexomutase, C-terminal domain"/>
    <property type="match status" value="1"/>
</dbReference>
<accession>A0A839VHA5</accession>
<dbReference type="RefSeq" id="WP_183326789.1">
    <property type="nucleotide sequence ID" value="NZ_JACHXP010000017.1"/>
</dbReference>
<dbReference type="Proteomes" id="UP000547614">
    <property type="component" value="Unassembled WGS sequence"/>
</dbReference>
<proteinExistence type="predicted"/>
<reference evidence="1 2" key="1">
    <citation type="submission" date="2020-08" db="EMBL/GenBank/DDBJ databases">
        <title>Genomic Encyclopedia of Type Strains, Phase III (KMG-III): the genomes of soil and plant-associated and newly described type strains.</title>
        <authorList>
            <person name="Whitman W."/>
        </authorList>
    </citation>
    <scope>NUCLEOTIDE SEQUENCE [LARGE SCALE GENOMIC DNA]</scope>
    <source>
        <strain evidence="1 2">CECT 7282</strain>
    </source>
</reference>
<dbReference type="EMBL" id="JACHXP010000017">
    <property type="protein sequence ID" value="MBB3191786.1"/>
    <property type="molecule type" value="Genomic_DNA"/>
</dbReference>
<protein>
    <recommendedName>
        <fullName evidence="3">DUF2218 domain-containing protein</fullName>
    </recommendedName>
</protein>
<evidence type="ECO:0000313" key="1">
    <source>
        <dbReference type="EMBL" id="MBB3191786.1"/>
    </source>
</evidence>
<dbReference type="InterPro" id="IPR014543">
    <property type="entry name" value="UCP028291"/>
</dbReference>